<accession>A0A2V3INI5</accession>
<dbReference type="Pfam" id="PF10698">
    <property type="entry name" value="DUF2505"/>
    <property type="match status" value="1"/>
</dbReference>
<dbReference type="InterPro" id="IPR019639">
    <property type="entry name" value="DUF2505"/>
</dbReference>
<evidence type="ECO:0000313" key="1">
    <source>
        <dbReference type="EMBL" id="PXF43617.1"/>
    </source>
</evidence>
<dbReference type="AlphaFoldDB" id="A0A2V3INI5"/>
<dbReference type="Proteomes" id="UP000247409">
    <property type="component" value="Unassembled WGS sequence"/>
</dbReference>
<protein>
    <submittedName>
        <fullName evidence="1">Uncharacterized protein</fullName>
    </submittedName>
</protein>
<gene>
    <name evidence="1" type="ORF">BWQ96_06626</name>
</gene>
<name>A0A2V3INI5_9FLOR</name>
<dbReference type="EMBL" id="NBIV01000117">
    <property type="protein sequence ID" value="PXF43617.1"/>
    <property type="molecule type" value="Genomic_DNA"/>
</dbReference>
<comment type="caution">
    <text evidence="1">The sequence shown here is derived from an EMBL/GenBank/DDBJ whole genome shotgun (WGS) entry which is preliminary data.</text>
</comment>
<dbReference type="OrthoDB" id="10381891at2759"/>
<organism evidence="1 2">
    <name type="scientific">Gracilariopsis chorda</name>
    <dbReference type="NCBI Taxonomy" id="448386"/>
    <lineage>
        <taxon>Eukaryota</taxon>
        <taxon>Rhodophyta</taxon>
        <taxon>Florideophyceae</taxon>
        <taxon>Rhodymeniophycidae</taxon>
        <taxon>Gracilariales</taxon>
        <taxon>Gracilariaceae</taxon>
        <taxon>Gracilariopsis</taxon>
    </lineage>
</organism>
<sequence>MVSSFRIRVELDIRRDILWKVRATSAYMRFLRANGAIKRMESIDYRETGETTTSKSRTLLYVPANVNIPEMIAALIDDCYIEIRDTHTWDDAEPYVQYFTVRPNILQEVISTTGCLTMEEDMDDKTRCVHTLWGECNANIPLLGYYVEQAIISNMEAFYDTYNTHVKGFVKMIVNEFGDGTLASLDEAVERLLRDERPQ</sequence>
<proteinExistence type="predicted"/>
<keyword evidence="2" id="KW-1185">Reference proteome</keyword>
<reference evidence="1 2" key="1">
    <citation type="journal article" date="2018" name="Mol. Biol. Evol.">
        <title>Analysis of the draft genome of the red seaweed Gracilariopsis chorda provides insights into genome size evolution in Rhodophyta.</title>
        <authorList>
            <person name="Lee J."/>
            <person name="Yang E.C."/>
            <person name="Graf L."/>
            <person name="Yang J.H."/>
            <person name="Qiu H."/>
            <person name="Zel Zion U."/>
            <person name="Chan C.X."/>
            <person name="Stephens T.G."/>
            <person name="Weber A.P.M."/>
            <person name="Boo G.H."/>
            <person name="Boo S.M."/>
            <person name="Kim K.M."/>
            <person name="Shin Y."/>
            <person name="Jung M."/>
            <person name="Lee S.J."/>
            <person name="Yim H.S."/>
            <person name="Lee J.H."/>
            <person name="Bhattacharya D."/>
            <person name="Yoon H.S."/>
        </authorList>
    </citation>
    <scope>NUCLEOTIDE SEQUENCE [LARGE SCALE GENOMIC DNA]</scope>
    <source>
        <strain evidence="1 2">SKKU-2015</strain>
        <tissue evidence="1">Whole body</tissue>
    </source>
</reference>
<evidence type="ECO:0000313" key="2">
    <source>
        <dbReference type="Proteomes" id="UP000247409"/>
    </source>
</evidence>